<evidence type="ECO:0000256" key="2">
    <source>
        <dbReference type="ARBA" id="ARBA00022741"/>
    </source>
</evidence>
<dbReference type="EMBL" id="QKOX01000039">
    <property type="protein sequence ID" value="RWT16678.1"/>
    <property type="molecule type" value="Genomic_DNA"/>
</dbReference>
<evidence type="ECO:0000256" key="4">
    <source>
        <dbReference type="ARBA" id="ARBA00022840"/>
    </source>
</evidence>
<keyword evidence="1" id="KW-0808">Transferase</keyword>
<evidence type="ECO:0000256" key="3">
    <source>
        <dbReference type="ARBA" id="ARBA00022777"/>
    </source>
</evidence>
<evidence type="ECO:0000256" key="1">
    <source>
        <dbReference type="ARBA" id="ARBA00022679"/>
    </source>
</evidence>
<dbReference type="AlphaFoldDB" id="A0A443VFQ6"/>
<dbReference type="InterPro" id="IPR011009">
    <property type="entry name" value="Kinase-like_dom_sf"/>
</dbReference>
<dbReference type="InterPro" id="IPR008271">
    <property type="entry name" value="Ser/Thr_kinase_AS"/>
</dbReference>
<reference evidence="6 7" key="1">
    <citation type="submission" date="2018-06" db="EMBL/GenBank/DDBJ databases">
        <title>Carbapenemase-producing Enterobacteriaceae present in wastewater treatment plant effluent and nearby surface waters in the US.</title>
        <authorList>
            <person name="Mathys D.A."/>
            <person name="Mollenkopf D.F."/>
            <person name="Feicht S.M."/>
            <person name="Adams R.J."/>
            <person name="Albers A.L."/>
            <person name="Stuever D.M."/>
            <person name="Daniels J.B."/>
            <person name="Wittum T.E."/>
        </authorList>
    </citation>
    <scope>NUCLEOTIDE SEQUENCE [LARGE SCALE GENOMIC DNA]</scope>
    <source>
        <strain evidence="6 7">GEO_47_Down_B</strain>
    </source>
</reference>
<keyword evidence="3" id="KW-0418">Kinase</keyword>
<evidence type="ECO:0000313" key="7">
    <source>
        <dbReference type="Proteomes" id="UP000288843"/>
    </source>
</evidence>
<dbReference type="Gene3D" id="1.10.510.10">
    <property type="entry name" value="Transferase(Phosphotransferase) domain 1"/>
    <property type="match status" value="1"/>
</dbReference>
<dbReference type="PROSITE" id="PS00108">
    <property type="entry name" value="PROTEIN_KINASE_ST"/>
    <property type="match status" value="1"/>
</dbReference>
<evidence type="ECO:0000259" key="5">
    <source>
        <dbReference type="PROSITE" id="PS50011"/>
    </source>
</evidence>
<gene>
    <name evidence="6" type="ORF">DN603_26225</name>
</gene>
<dbReference type="RefSeq" id="WP_064793325.1">
    <property type="nucleotide sequence ID" value="NZ_BIIS01000022.1"/>
</dbReference>
<sequence length="453" mass="51240">MEIKEVDPQGPPWNPKHEGIPLAWSHKGDGGNAHVWTDGKFAIKRLRPNASKEPIARFAREAQLLAEFAQEPELAIVPVVDVRKRAGEIEIVMEMFDGNLAEIIEQFAGQPEKSATALLPIVETLAQLSVRPKPVFHRDIKPENLLYRLQHDITRLALSDFGCAYLAEDERLTPANRAIGAWAFRPPEYSIGRVAKIDEKGDVFSLGKVLWAMINGQRHVVFPGPVWFLEEFDLARKFPAAPKIYQVMVIVAQACTIQPEKRPTLSQFASSLQRLILPPMGDTSLNQDESNAAMLRNEALREVEYQQRQAFATQFVCAIHADFISAINELYLSLPESKLYNEWLNKTQEFGQSQPALIEQVAKYESDAPVSNVFFRKTLLNTRFFPSDSKNPIRFVARIEDQTSRVPSSVLTISGTPQKMQAEVHFSNGQTEKMLYQRNLIFDFLMKAARLLP</sequence>
<dbReference type="SUPFAM" id="SSF56112">
    <property type="entry name" value="Protein kinase-like (PK-like)"/>
    <property type="match status" value="1"/>
</dbReference>
<dbReference type="Pfam" id="PF00069">
    <property type="entry name" value="Pkinase"/>
    <property type="match status" value="1"/>
</dbReference>
<dbReference type="PROSITE" id="PS50011">
    <property type="entry name" value="PROTEIN_KINASE_DOM"/>
    <property type="match status" value="1"/>
</dbReference>
<proteinExistence type="predicted"/>
<feature type="domain" description="Protein kinase" evidence="5">
    <location>
        <begin position="1"/>
        <end position="276"/>
    </location>
</feature>
<dbReference type="InterPro" id="IPR000719">
    <property type="entry name" value="Prot_kinase_dom"/>
</dbReference>
<dbReference type="GO" id="GO:0004674">
    <property type="term" value="F:protein serine/threonine kinase activity"/>
    <property type="evidence" value="ECO:0007669"/>
    <property type="project" value="TreeGrafter"/>
</dbReference>
<protein>
    <recommendedName>
        <fullName evidence="5">Protein kinase domain-containing protein</fullName>
    </recommendedName>
</protein>
<organism evidence="6 7">
    <name type="scientific">Raoultella planticola</name>
    <name type="common">Klebsiella planticola</name>
    <dbReference type="NCBI Taxonomy" id="575"/>
    <lineage>
        <taxon>Bacteria</taxon>
        <taxon>Pseudomonadati</taxon>
        <taxon>Pseudomonadota</taxon>
        <taxon>Gammaproteobacteria</taxon>
        <taxon>Enterobacterales</taxon>
        <taxon>Enterobacteriaceae</taxon>
        <taxon>Klebsiella/Raoultella group</taxon>
        <taxon>Raoultella</taxon>
    </lineage>
</organism>
<keyword evidence="2" id="KW-0547">Nucleotide-binding</keyword>
<dbReference type="PANTHER" id="PTHR43289:SF6">
    <property type="entry name" value="SERINE_THREONINE-PROTEIN KINASE NEKL-3"/>
    <property type="match status" value="1"/>
</dbReference>
<dbReference type="SMART" id="SM00220">
    <property type="entry name" value="S_TKc"/>
    <property type="match status" value="1"/>
</dbReference>
<accession>A0A443VFQ6</accession>
<name>A0A443VFQ6_RAOPL</name>
<dbReference type="GO" id="GO:0005524">
    <property type="term" value="F:ATP binding"/>
    <property type="evidence" value="ECO:0007669"/>
    <property type="project" value="UniProtKB-KW"/>
</dbReference>
<evidence type="ECO:0000313" key="6">
    <source>
        <dbReference type="EMBL" id="RWT16678.1"/>
    </source>
</evidence>
<dbReference type="Proteomes" id="UP000288843">
    <property type="component" value="Unassembled WGS sequence"/>
</dbReference>
<keyword evidence="4" id="KW-0067">ATP-binding</keyword>
<dbReference type="PANTHER" id="PTHR43289">
    <property type="entry name" value="MITOGEN-ACTIVATED PROTEIN KINASE KINASE KINASE 20-RELATED"/>
    <property type="match status" value="1"/>
</dbReference>
<comment type="caution">
    <text evidence="6">The sequence shown here is derived from an EMBL/GenBank/DDBJ whole genome shotgun (WGS) entry which is preliminary data.</text>
</comment>